<sequence length="88" mass="10308">MPFRNCKFCRIAIRYGLARSDKGSQTYFGNCSSQHLVRNLLPIGAEGMRLLAECLALDVKDFQAEMWFPSWFYFEMGRSFEIRKETEP</sequence>
<organism evidence="1 2">
    <name type="scientific">Caerostris extrusa</name>
    <name type="common">Bark spider</name>
    <name type="synonym">Caerostris bankana</name>
    <dbReference type="NCBI Taxonomy" id="172846"/>
    <lineage>
        <taxon>Eukaryota</taxon>
        <taxon>Metazoa</taxon>
        <taxon>Ecdysozoa</taxon>
        <taxon>Arthropoda</taxon>
        <taxon>Chelicerata</taxon>
        <taxon>Arachnida</taxon>
        <taxon>Araneae</taxon>
        <taxon>Araneomorphae</taxon>
        <taxon>Entelegynae</taxon>
        <taxon>Araneoidea</taxon>
        <taxon>Araneidae</taxon>
        <taxon>Caerostris</taxon>
    </lineage>
</organism>
<accession>A0AAV4NNJ7</accession>
<dbReference type="AlphaFoldDB" id="A0AAV4NNJ7"/>
<evidence type="ECO:0000313" key="1">
    <source>
        <dbReference type="EMBL" id="GIX86387.1"/>
    </source>
</evidence>
<dbReference type="Proteomes" id="UP001054945">
    <property type="component" value="Unassembled WGS sequence"/>
</dbReference>
<protein>
    <submittedName>
        <fullName evidence="1">Uncharacterized protein</fullName>
    </submittedName>
</protein>
<proteinExistence type="predicted"/>
<name>A0AAV4NNJ7_CAEEX</name>
<gene>
    <name evidence="1" type="ORF">CEXT_443011</name>
</gene>
<dbReference type="EMBL" id="BPLR01003585">
    <property type="protein sequence ID" value="GIX86387.1"/>
    <property type="molecule type" value="Genomic_DNA"/>
</dbReference>
<reference evidence="1 2" key="1">
    <citation type="submission" date="2021-06" db="EMBL/GenBank/DDBJ databases">
        <title>Caerostris extrusa draft genome.</title>
        <authorList>
            <person name="Kono N."/>
            <person name="Arakawa K."/>
        </authorList>
    </citation>
    <scope>NUCLEOTIDE SEQUENCE [LARGE SCALE GENOMIC DNA]</scope>
</reference>
<evidence type="ECO:0000313" key="2">
    <source>
        <dbReference type="Proteomes" id="UP001054945"/>
    </source>
</evidence>
<comment type="caution">
    <text evidence="1">The sequence shown here is derived from an EMBL/GenBank/DDBJ whole genome shotgun (WGS) entry which is preliminary data.</text>
</comment>
<keyword evidence="2" id="KW-1185">Reference proteome</keyword>